<dbReference type="Pfam" id="PF13189">
    <property type="entry name" value="Cytidylate_kin2"/>
    <property type="match status" value="1"/>
</dbReference>
<proteinExistence type="predicted"/>
<sequence>MKTITISRQYGSGGRHIAALLSEKMGVPCYDSKLLLKEAERHGISQEIINEFKGKTSLLYAIGVMMSEESQDKKRLTIPEKMFHAQKETVKRLAQEGPCIFVGRCADQILKDDNQLLRVYIYASDMEDRIKRIKKNKHISQREALDRIAYKDRQRRDYYNFYTGHEWGKMENYDICLNTSVLSEEECVELLMKLAE</sequence>
<dbReference type="SUPFAM" id="SSF52540">
    <property type="entry name" value="P-loop containing nucleoside triphosphate hydrolases"/>
    <property type="match status" value="1"/>
</dbReference>
<keyword evidence="1" id="KW-0808">Transferase</keyword>
<evidence type="ECO:0000313" key="1">
    <source>
        <dbReference type="EMBL" id="CUO17909.1"/>
    </source>
</evidence>
<accession>A0A174D0Q2</accession>
<dbReference type="Proteomes" id="UP000095431">
    <property type="component" value="Unassembled WGS sequence"/>
</dbReference>
<dbReference type="AlphaFoldDB" id="A0A174D0Q2"/>
<evidence type="ECO:0000313" key="2">
    <source>
        <dbReference type="Proteomes" id="UP000095431"/>
    </source>
</evidence>
<name>A0A174D0Q2_9FIRM</name>
<reference evidence="1 2" key="1">
    <citation type="submission" date="2015-09" db="EMBL/GenBank/DDBJ databases">
        <authorList>
            <consortium name="Pathogen Informatics"/>
        </authorList>
    </citation>
    <scope>NUCLEOTIDE SEQUENCE [LARGE SCALE GENOMIC DNA]</scope>
    <source>
        <strain evidence="1 2">2789STDY5834863</strain>
    </source>
</reference>
<keyword evidence="1" id="KW-0418">Kinase</keyword>
<organism evidence="1 2">
    <name type="scientific">Blautia wexlerae</name>
    <dbReference type="NCBI Taxonomy" id="418240"/>
    <lineage>
        <taxon>Bacteria</taxon>
        <taxon>Bacillati</taxon>
        <taxon>Bacillota</taxon>
        <taxon>Clostridia</taxon>
        <taxon>Lachnospirales</taxon>
        <taxon>Lachnospiraceae</taxon>
        <taxon>Blautia</taxon>
    </lineage>
</organism>
<dbReference type="Gene3D" id="3.40.50.300">
    <property type="entry name" value="P-loop containing nucleotide triphosphate hydrolases"/>
    <property type="match status" value="1"/>
</dbReference>
<dbReference type="GO" id="GO:0016301">
    <property type="term" value="F:kinase activity"/>
    <property type="evidence" value="ECO:0007669"/>
    <property type="project" value="UniProtKB-KW"/>
</dbReference>
<dbReference type="GeneID" id="75078140"/>
<protein>
    <submittedName>
        <fullName evidence="1">Cytidylate kinase</fullName>
    </submittedName>
</protein>
<dbReference type="EMBL" id="CYZN01000012">
    <property type="protein sequence ID" value="CUO17909.1"/>
    <property type="molecule type" value="Genomic_DNA"/>
</dbReference>
<gene>
    <name evidence="1" type="ORF">ERS852478_02068</name>
</gene>
<dbReference type="RefSeq" id="WP_025580323.1">
    <property type="nucleotide sequence ID" value="NZ_AP031426.1"/>
</dbReference>
<dbReference type="eggNOG" id="COG1102">
    <property type="taxonomic scope" value="Bacteria"/>
</dbReference>
<dbReference type="InterPro" id="IPR027417">
    <property type="entry name" value="P-loop_NTPase"/>
</dbReference>